<dbReference type="STRING" id="1173701.A0A066XC70"/>
<keyword evidence="2" id="KW-0418">Kinase</keyword>
<keyword evidence="3" id="KW-1185">Reference proteome</keyword>
<dbReference type="EMBL" id="JMSE01001240">
    <property type="protein sequence ID" value="KDN63356.1"/>
    <property type="molecule type" value="Genomic_DNA"/>
</dbReference>
<organism evidence="2 3">
    <name type="scientific">Colletotrichum sublineola</name>
    <name type="common">Sorghum anthracnose fungus</name>
    <dbReference type="NCBI Taxonomy" id="1173701"/>
    <lineage>
        <taxon>Eukaryota</taxon>
        <taxon>Fungi</taxon>
        <taxon>Dikarya</taxon>
        <taxon>Ascomycota</taxon>
        <taxon>Pezizomycotina</taxon>
        <taxon>Sordariomycetes</taxon>
        <taxon>Hypocreomycetidae</taxon>
        <taxon>Glomerellales</taxon>
        <taxon>Glomerellaceae</taxon>
        <taxon>Colletotrichum</taxon>
        <taxon>Colletotrichum graminicola species complex</taxon>
    </lineage>
</organism>
<feature type="domain" description="Protein kinase" evidence="1">
    <location>
        <begin position="1"/>
        <end position="182"/>
    </location>
</feature>
<dbReference type="HOGENOM" id="CLU_1485408_0_0_1"/>
<reference evidence="3" key="1">
    <citation type="journal article" date="2014" name="Genome Announc.">
        <title>Draft genome sequence of Colletotrichum sublineola, a destructive pathogen of cultivated sorghum.</title>
        <authorList>
            <person name="Baroncelli R."/>
            <person name="Sanz-Martin J.M."/>
            <person name="Rech G.E."/>
            <person name="Sukno S.A."/>
            <person name="Thon M.R."/>
        </authorList>
    </citation>
    <scope>NUCLEOTIDE SEQUENCE [LARGE SCALE GENOMIC DNA]</scope>
    <source>
        <strain evidence="3">TX430BB</strain>
    </source>
</reference>
<accession>A0A066XC70</accession>
<name>A0A066XC70_COLSU</name>
<proteinExistence type="predicted"/>
<sequence length="182" mass="20115">ANIISLEVFDGRLPAIYVHCLPGSLSRGEETPFALHEARRILRNVTSTLAYLTTRRIVHNDIKPADIPSSPENGAILLDFGLATASDAPVKLDGTPLGAPGHVWALAITMLYVCEKTKMPEHTSKDWLIRDVVDKSIGARLQMMKWLEAVGQERERLQSADVVEDLVYKMLDLIATSRIDAV</sequence>
<dbReference type="GO" id="GO:0005524">
    <property type="term" value="F:ATP binding"/>
    <property type="evidence" value="ECO:0007669"/>
    <property type="project" value="InterPro"/>
</dbReference>
<dbReference type="Gene3D" id="1.10.510.10">
    <property type="entry name" value="Transferase(Phosphotransferase) domain 1"/>
    <property type="match status" value="1"/>
</dbReference>
<dbReference type="PROSITE" id="PS50011">
    <property type="entry name" value="PROTEIN_KINASE_DOM"/>
    <property type="match status" value="1"/>
</dbReference>
<dbReference type="InterPro" id="IPR011009">
    <property type="entry name" value="Kinase-like_dom_sf"/>
</dbReference>
<protein>
    <submittedName>
        <fullName evidence="2">Putative mitogen-activated protein kinase kinase</fullName>
    </submittedName>
</protein>
<dbReference type="AlphaFoldDB" id="A0A066XC70"/>
<evidence type="ECO:0000313" key="3">
    <source>
        <dbReference type="Proteomes" id="UP000027238"/>
    </source>
</evidence>
<dbReference type="OrthoDB" id="1668230at2759"/>
<dbReference type="SUPFAM" id="SSF56112">
    <property type="entry name" value="Protein kinase-like (PK-like)"/>
    <property type="match status" value="1"/>
</dbReference>
<dbReference type="Pfam" id="PF00069">
    <property type="entry name" value="Pkinase"/>
    <property type="match status" value="1"/>
</dbReference>
<feature type="non-terminal residue" evidence="2">
    <location>
        <position position="1"/>
    </location>
</feature>
<comment type="caution">
    <text evidence="2">The sequence shown here is derived from an EMBL/GenBank/DDBJ whole genome shotgun (WGS) entry which is preliminary data.</text>
</comment>
<evidence type="ECO:0000313" key="2">
    <source>
        <dbReference type="EMBL" id="KDN63356.1"/>
    </source>
</evidence>
<evidence type="ECO:0000259" key="1">
    <source>
        <dbReference type="PROSITE" id="PS50011"/>
    </source>
</evidence>
<gene>
    <name evidence="2" type="ORF">CSUB01_12636</name>
</gene>
<dbReference type="eggNOG" id="KOG0590">
    <property type="taxonomic scope" value="Eukaryota"/>
</dbReference>
<dbReference type="Proteomes" id="UP000027238">
    <property type="component" value="Unassembled WGS sequence"/>
</dbReference>
<dbReference type="InterPro" id="IPR000719">
    <property type="entry name" value="Prot_kinase_dom"/>
</dbReference>
<keyword evidence="2" id="KW-0808">Transferase</keyword>
<dbReference type="GO" id="GO:0004672">
    <property type="term" value="F:protein kinase activity"/>
    <property type="evidence" value="ECO:0007669"/>
    <property type="project" value="InterPro"/>
</dbReference>